<comment type="caution">
    <text evidence="1">The sequence shown here is derived from an EMBL/GenBank/DDBJ whole genome shotgun (WGS) entry which is preliminary data.</text>
</comment>
<dbReference type="Pfam" id="PF10824">
    <property type="entry name" value="T7SS_ESX_EspC"/>
    <property type="match status" value="1"/>
</dbReference>
<dbReference type="Proteomes" id="UP000754495">
    <property type="component" value="Unassembled WGS sequence"/>
</dbReference>
<evidence type="ECO:0000313" key="1">
    <source>
        <dbReference type="EMBL" id="NIH82700.1"/>
    </source>
</evidence>
<dbReference type="Gene3D" id="1.10.287.1060">
    <property type="entry name" value="ESAT-6-like"/>
    <property type="match status" value="1"/>
</dbReference>
<reference evidence="1 2" key="1">
    <citation type="submission" date="2020-03" db="EMBL/GenBank/DDBJ databases">
        <title>Sequencing the genomes of 1000 actinobacteria strains.</title>
        <authorList>
            <person name="Klenk H.-P."/>
        </authorList>
    </citation>
    <scope>NUCLEOTIDE SEQUENCE [LARGE SCALE GENOMIC DNA]</scope>
    <source>
        <strain evidence="1 2">DSM 45668</strain>
    </source>
</reference>
<gene>
    <name evidence="1" type="ORF">FHX46_005230</name>
</gene>
<sequence length="114" mass="11916">MTGGFQVDVDALRTTAAQASGLTGKVSELQQAAAEADVPPVSWGLLGAPVHAFYEQMLSRLKDHLREMSDGYTSIGAKLTGAADAYRGMDDEVVGAFGDLGEQLEETGTGPEVN</sequence>
<dbReference type="InterPro" id="IPR022536">
    <property type="entry name" value="EspC"/>
</dbReference>
<proteinExistence type="predicted"/>
<dbReference type="InterPro" id="IPR036689">
    <property type="entry name" value="ESAT-6-like_sf"/>
</dbReference>
<evidence type="ECO:0000313" key="2">
    <source>
        <dbReference type="Proteomes" id="UP000754495"/>
    </source>
</evidence>
<dbReference type="RefSeq" id="WP_167120161.1">
    <property type="nucleotide sequence ID" value="NZ_JAANOU010000001.1"/>
</dbReference>
<accession>A0ABX0T540</accession>
<keyword evidence="2" id="KW-1185">Reference proteome</keyword>
<name>A0ABX0T540_9PSEU</name>
<dbReference type="EMBL" id="JAANOU010000001">
    <property type="protein sequence ID" value="NIH82700.1"/>
    <property type="molecule type" value="Genomic_DNA"/>
</dbReference>
<organism evidence="1 2">
    <name type="scientific">Amycolatopsis viridis</name>
    <dbReference type="NCBI Taxonomy" id="185678"/>
    <lineage>
        <taxon>Bacteria</taxon>
        <taxon>Bacillati</taxon>
        <taxon>Actinomycetota</taxon>
        <taxon>Actinomycetes</taxon>
        <taxon>Pseudonocardiales</taxon>
        <taxon>Pseudonocardiaceae</taxon>
        <taxon>Amycolatopsis</taxon>
    </lineage>
</organism>
<protein>
    <submittedName>
        <fullName evidence="1">Uncharacterized protein YukE</fullName>
    </submittedName>
</protein>
<dbReference type="SUPFAM" id="SSF140453">
    <property type="entry name" value="EsxAB dimer-like"/>
    <property type="match status" value="1"/>
</dbReference>